<dbReference type="SUPFAM" id="SSF53474">
    <property type="entry name" value="alpha/beta-Hydrolases"/>
    <property type="match status" value="1"/>
</dbReference>
<dbReference type="Pfam" id="PF02230">
    <property type="entry name" value="Abhydrolase_2"/>
    <property type="match status" value="1"/>
</dbReference>
<evidence type="ECO:0000256" key="6">
    <source>
        <dbReference type="ARBA" id="ARBA00022832"/>
    </source>
</evidence>
<dbReference type="GO" id="GO:0006631">
    <property type="term" value="P:fatty acid metabolic process"/>
    <property type="evidence" value="ECO:0007669"/>
    <property type="project" value="UniProtKB-KW"/>
</dbReference>
<name>A0A5M3M858_CONPW</name>
<evidence type="ECO:0000313" key="12">
    <source>
        <dbReference type="Proteomes" id="UP000053558"/>
    </source>
</evidence>
<dbReference type="PANTHER" id="PTHR10655:SF17">
    <property type="entry name" value="LYSOPHOSPHOLIPASE-LIKE PROTEIN 1"/>
    <property type="match status" value="1"/>
</dbReference>
<comment type="similarity">
    <text evidence="1">Belongs to the AB hydrolase superfamily. AB hydrolase 2 family.</text>
</comment>
<sequence>MAAFKMEKPLVVPPRGEHTATVFLLHGLGEMPQDIDGIYKYCRDKKNSNLQHIKWILPYAPLRPITKDHGMMKRGWFDVIVSHKDRREDGPGLLETVRYIDELIEDECASGIPEHRIVLAGHSQGAVVSVLAGLTGNKTRDSGQDGWNLAGVMSVSGYIPIKKVFAKSVAPHAREIPVFWGHGKDDRVIYVDAC</sequence>
<keyword evidence="6" id="KW-0443">Lipid metabolism</keyword>
<evidence type="ECO:0000256" key="3">
    <source>
        <dbReference type="ARBA" id="ARBA00014923"/>
    </source>
</evidence>
<dbReference type="InterPro" id="IPR029058">
    <property type="entry name" value="AB_hydrolase_fold"/>
</dbReference>
<protein>
    <recommendedName>
        <fullName evidence="3">Acyl-protein thioesterase 1</fullName>
        <ecNumber evidence="2">3.1.2.22</ecNumber>
    </recommendedName>
    <alternativeName>
        <fullName evidence="8">Palmitoyl-protein hydrolase</fullName>
    </alternativeName>
</protein>
<dbReference type="GO" id="GO:0008474">
    <property type="term" value="F:palmitoyl-(protein) hydrolase activity"/>
    <property type="evidence" value="ECO:0007669"/>
    <property type="project" value="UniProtKB-EC"/>
</dbReference>
<keyword evidence="5 11" id="KW-0378">Hydrolase</keyword>
<dbReference type="RefSeq" id="XP_007774434.1">
    <property type="nucleotide sequence ID" value="XM_007776244.1"/>
</dbReference>
<evidence type="ECO:0000256" key="2">
    <source>
        <dbReference type="ARBA" id="ARBA00012423"/>
    </source>
</evidence>
<evidence type="ECO:0000259" key="10">
    <source>
        <dbReference type="Pfam" id="PF02230"/>
    </source>
</evidence>
<evidence type="ECO:0000256" key="5">
    <source>
        <dbReference type="ARBA" id="ARBA00022801"/>
    </source>
</evidence>
<feature type="domain" description="Phospholipase/carboxylesterase/thioesterase" evidence="10">
    <location>
        <begin position="7"/>
        <end position="190"/>
    </location>
</feature>
<evidence type="ECO:0000256" key="4">
    <source>
        <dbReference type="ARBA" id="ARBA00022487"/>
    </source>
</evidence>
<dbReference type="EMBL" id="JH711589">
    <property type="protein sequence ID" value="EIW75233.1"/>
    <property type="molecule type" value="Genomic_DNA"/>
</dbReference>
<dbReference type="OMA" id="GLTYPHK"/>
<dbReference type="EC" id="3.1.2.22" evidence="2"/>
<comment type="function">
    <text evidence="7">Hydrolyzes fatty acids from S-acylated cysteine residues in proteins with a strong preference for palmitoylated G-alpha proteins over other acyl substrates. Mediates the deacylation of G-alpha proteins such as GPA1 in vivo, but has weak or no activity toward palmitoylated Ras proteins. Has weak lysophospholipase activity in vitro; however such activity may not exist in vivo.</text>
</comment>
<dbReference type="Gene3D" id="3.40.50.1820">
    <property type="entry name" value="alpha/beta hydrolase"/>
    <property type="match status" value="1"/>
</dbReference>
<evidence type="ECO:0000256" key="1">
    <source>
        <dbReference type="ARBA" id="ARBA00006499"/>
    </source>
</evidence>
<organism evidence="11 12">
    <name type="scientific">Coniophora puteana (strain RWD-64-598)</name>
    <name type="common">Brown rot fungus</name>
    <dbReference type="NCBI Taxonomy" id="741705"/>
    <lineage>
        <taxon>Eukaryota</taxon>
        <taxon>Fungi</taxon>
        <taxon>Dikarya</taxon>
        <taxon>Basidiomycota</taxon>
        <taxon>Agaricomycotina</taxon>
        <taxon>Agaricomycetes</taxon>
        <taxon>Agaricomycetidae</taxon>
        <taxon>Boletales</taxon>
        <taxon>Coniophorineae</taxon>
        <taxon>Coniophoraceae</taxon>
        <taxon>Coniophora</taxon>
    </lineage>
</organism>
<dbReference type="GO" id="GO:0005737">
    <property type="term" value="C:cytoplasm"/>
    <property type="evidence" value="ECO:0007669"/>
    <property type="project" value="TreeGrafter"/>
</dbReference>
<dbReference type="Proteomes" id="UP000053558">
    <property type="component" value="Unassembled WGS sequence"/>
</dbReference>
<gene>
    <name evidence="11" type="ORF">CONPUDRAFT_16487</name>
</gene>
<keyword evidence="6" id="KW-0276">Fatty acid metabolism</keyword>
<dbReference type="PANTHER" id="PTHR10655">
    <property type="entry name" value="LYSOPHOSPHOLIPASE-RELATED"/>
    <property type="match status" value="1"/>
</dbReference>
<evidence type="ECO:0000256" key="7">
    <source>
        <dbReference type="ARBA" id="ARBA00029392"/>
    </source>
</evidence>
<proteinExistence type="inferred from homology"/>
<keyword evidence="4" id="KW-0719">Serine esterase</keyword>
<feature type="non-terminal residue" evidence="11">
    <location>
        <position position="194"/>
    </location>
</feature>
<dbReference type="OrthoDB" id="2418081at2759"/>
<keyword evidence="12" id="KW-1185">Reference proteome</keyword>
<dbReference type="GO" id="GO:0052689">
    <property type="term" value="F:carboxylic ester hydrolase activity"/>
    <property type="evidence" value="ECO:0007669"/>
    <property type="project" value="UniProtKB-KW"/>
</dbReference>
<accession>A0A5M3M858</accession>
<evidence type="ECO:0000256" key="8">
    <source>
        <dbReference type="ARBA" id="ARBA00031195"/>
    </source>
</evidence>
<dbReference type="InterPro" id="IPR003140">
    <property type="entry name" value="PLipase/COase/thioEstase"/>
</dbReference>
<dbReference type="AlphaFoldDB" id="A0A5M3M858"/>
<comment type="caution">
    <text evidence="11">The sequence shown here is derived from an EMBL/GenBank/DDBJ whole genome shotgun (WGS) entry which is preliminary data.</text>
</comment>
<evidence type="ECO:0000313" key="11">
    <source>
        <dbReference type="EMBL" id="EIW75233.1"/>
    </source>
</evidence>
<dbReference type="KEGG" id="cput:CONPUDRAFT_16487"/>
<comment type="catalytic activity">
    <reaction evidence="9">
        <text>S-hexadecanoyl-L-cysteinyl-[protein] + H2O = L-cysteinyl-[protein] + hexadecanoate + H(+)</text>
        <dbReference type="Rhea" id="RHEA:19233"/>
        <dbReference type="Rhea" id="RHEA-COMP:10131"/>
        <dbReference type="Rhea" id="RHEA-COMP:11032"/>
        <dbReference type="ChEBI" id="CHEBI:7896"/>
        <dbReference type="ChEBI" id="CHEBI:15377"/>
        <dbReference type="ChEBI" id="CHEBI:15378"/>
        <dbReference type="ChEBI" id="CHEBI:29950"/>
        <dbReference type="ChEBI" id="CHEBI:74151"/>
        <dbReference type="EC" id="3.1.2.22"/>
    </reaction>
</comment>
<evidence type="ECO:0000256" key="9">
    <source>
        <dbReference type="ARBA" id="ARBA00047337"/>
    </source>
</evidence>
<dbReference type="InterPro" id="IPR050565">
    <property type="entry name" value="LYPA1-2/EST-like"/>
</dbReference>
<dbReference type="GeneID" id="19205221"/>
<reference evidence="12" key="1">
    <citation type="journal article" date="2012" name="Science">
        <title>The Paleozoic origin of enzymatic lignin decomposition reconstructed from 31 fungal genomes.</title>
        <authorList>
            <person name="Floudas D."/>
            <person name="Binder M."/>
            <person name="Riley R."/>
            <person name="Barry K."/>
            <person name="Blanchette R.A."/>
            <person name="Henrissat B."/>
            <person name="Martinez A.T."/>
            <person name="Otillar R."/>
            <person name="Spatafora J.W."/>
            <person name="Yadav J.S."/>
            <person name="Aerts A."/>
            <person name="Benoit I."/>
            <person name="Boyd A."/>
            <person name="Carlson A."/>
            <person name="Copeland A."/>
            <person name="Coutinho P.M."/>
            <person name="de Vries R.P."/>
            <person name="Ferreira P."/>
            <person name="Findley K."/>
            <person name="Foster B."/>
            <person name="Gaskell J."/>
            <person name="Glotzer D."/>
            <person name="Gorecki P."/>
            <person name="Heitman J."/>
            <person name="Hesse C."/>
            <person name="Hori C."/>
            <person name="Igarashi K."/>
            <person name="Jurgens J.A."/>
            <person name="Kallen N."/>
            <person name="Kersten P."/>
            <person name="Kohler A."/>
            <person name="Kuees U."/>
            <person name="Kumar T.K.A."/>
            <person name="Kuo A."/>
            <person name="LaButti K."/>
            <person name="Larrondo L.F."/>
            <person name="Lindquist E."/>
            <person name="Ling A."/>
            <person name="Lombard V."/>
            <person name="Lucas S."/>
            <person name="Lundell T."/>
            <person name="Martin R."/>
            <person name="McLaughlin D.J."/>
            <person name="Morgenstern I."/>
            <person name="Morin E."/>
            <person name="Murat C."/>
            <person name="Nagy L.G."/>
            <person name="Nolan M."/>
            <person name="Ohm R.A."/>
            <person name="Patyshakuliyeva A."/>
            <person name="Rokas A."/>
            <person name="Ruiz-Duenas F.J."/>
            <person name="Sabat G."/>
            <person name="Salamov A."/>
            <person name="Samejima M."/>
            <person name="Schmutz J."/>
            <person name="Slot J.C."/>
            <person name="St John F."/>
            <person name="Stenlid J."/>
            <person name="Sun H."/>
            <person name="Sun S."/>
            <person name="Syed K."/>
            <person name="Tsang A."/>
            <person name="Wiebenga A."/>
            <person name="Young D."/>
            <person name="Pisabarro A."/>
            <person name="Eastwood D.C."/>
            <person name="Martin F."/>
            <person name="Cullen D."/>
            <person name="Grigoriev I.V."/>
            <person name="Hibbett D.S."/>
        </authorList>
    </citation>
    <scope>NUCLEOTIDE SEQUENCE [LARGE SCALE GENOMIC DNA]</scope>
    <source>
        <strain evidence="12">RWD-64-598 SS2</strain>
    </source>
</reference>